<name>A0A387B5E9_9MICO</name>
<dbReference type="PANTHER" id="PTHR12526:SF510">
    <property type="entry name" value="D-INOSITOL 3-PHOSPHATE GLYCOSYLTRANSFERASE"/>
    <property type="match status" value="1"/>
</dbReference>
<dbReference type="GO" id="GO:0016757">
    <property type="term" value="F:glycosyltransferase activity"/>
    <property type="evidence" value="ECO:0007669"/>
    <property type="project" value="UniProtKB-KW"/>
</dbReference>
<gene>
    <name evidence="4" type="ORF">D7I47_12110</name>
</gene>
<dbReference type="Proteomes" id="UP000278886">
    <property type="component" value="Chromosome"/>
</dbReference>
<keyword evidence="1" id="KW-0328">Glycosyltransferase</keyword>
<protein>
    <submittedName>
        <fullName evidence="4">Glycosyltransferase</fullName>
    </submittedName>
</protein>
<dbReference type="Pfam" id="PF13692">
    <property type="entry name" value="Glyco_trans_1_4"/>
    <property type="match status" value="1"/>
</dbReference>
<reference evidence="5" key="1">
    <citation type="submission" date="2018-09" db="EMBL/GenBank/DDBJ databases">
        <title>Genome sequencing of strain 2DFWR-13.</title>
        <authorList>
            <person name="Heo J."/>
            <person name="Kim S.-J."/>
            <person name="Kwon S.-W."/>
        </authorList>
    </citation>
    <scope>NUCLEOTIDE SEQUENCE [LARGE SCALE GENOMIC DNA]</scope>
    <source>
        <strain evidence="5">2DFWR-13</strain>
    </source>
</reference>
<feature type="domain" description="Glycosyltransferase subfamily 4-like N-terminal" evidence="3">
    <location>
        <begin position="27"/>
        <end position="199"/>
    </location>
</feature>
<organism evidence="4 5">
    <name type="scientific">Protaetiibacter intestinalis</name>
    <dbReference type="NCBI Taxonomy" id="2419774"/>
    <lineage>
        <taxon>Bacteria</taxon>
        <taxon>Bacillati</taxon>
        <taxon>Actinomycetota</taxon>
        <taxon>Actinomycetes</taxon>
        <taxon>Micrococcales</taxon>
        <taxon>Microbacteriaceae</taxon>
        <taxon>Protaetiibacter</taxon>
    </lineage>
</organism>
<dbReference type="Pfam" id="PF13439">
    <property type="entry name" value="Glyco_transf_4"/>
    <property type="match status" value="1"/>
</dbReference>
<keyword evidence="5" id="KW-1185">Reference proteome</keyword>
<evidence type="ECO:0000256" key="1">
    <source>
        <dbReference type="ARBA" id="ARBA00022676"/>
    </source>
</evidence>
<evidence type="ECO:0000256" key="2">
    <source>
        <dbReference type="ARBA" id="ARBA00022679"/>
    </source>
</evidence>
<dbReference type="AlphaFoldDB" id="A0A387B5E9"/>
<evidence type="ECO:0000313" key="4">
    <source>
        <dbReference type="EMBL" id="AYF98924.1"/>
    </source>
</evidence>
<dbReference type="CDD" id="cd03801">
    <property type="entry name" value="GT4_PimA-like"/>
    <property type="match status" value="1"/>
</dbReference>
<dbReference type="OrthoDB" id="3371840at2"/>
<dbReference type="EMBL" id="CP032630">
    <property type="protein sequence ID" value="AYF98924.1"/>
    <property type="molecule type" value="Genomic_DNA"/>
</dbReference>
<dbReference type="PANTHER" id="PTHR12526">
    <property type="entry name" value="GLYCOSYLTRANSFERASE"/>
    <property type="match status" value="1"/>
</dbReference>
<proteinExistence type="predicted"/>
<sequence length="408" mass="43176">MTSKRGSESNGRLSVVYSFPHPLGAPGIGWTAWNQVVELVAAGHEVHLVTSSVARPVPGLASSQRTLELAGLRVPHRAVGRDRAFRHHDRIAAGVVRRVRPDVVHGWPLAATRTFAAAAEVGAASLREAPNTHTAHAFEVVAEECALLGVDLPATASHAANAAHLAIEEREWAAATAVLAPSDAVARSFVERGHDPRRLVRHRYGARASAHATVASAPPRRHDGGPVVLFLGRLEPRKGLHYALRAWSQSLLREAGGRFVVHGEAIPSYATHLAPLLEQPGVELRGFTSDPSAALAGADALVLPTIEEGSALVTYEAQIAGCIPLVSSAAGAYLDHGVHGLVHAPRDVDTLCAQFDLLASDPAARARMSAAAVAHAPELSWEAAGRALVEAYREALERRREVAHAVAE</sequence>
<dbReference type="InterPro" id="IPR028098">
    <property type="entry name" value="Glyco_trans_4-like_N"/>
</dbReference>
<dbReference type="SUPFAM" id="SSF53756">
    <property type="entry name" value="UDP-Glycosyltransferase/glycogen phosphorylase"/>
    <property type="match status" value="1"/>
</dbReference>
<dbReference type="RefSeq" id="WP_120763293.1">
    <property type="nucleotide sequence ID" value="NZ_CP032630.1"/>
</dbReference>
<keyword evidence="2 4" id="KW-0808">Transferase</keyword>
<evidence type="ECO:0000259" key="3">
    <source>
        <dbReference type="Pfam" id="PF13439"/>
    </source>
</evidence>
<evidence type="ECO:0000313" key="5">
    <source>
        <dbReference type="Proteomes" id="UP000278886"/>
    </source>
</evidence>
<accession>A0A387B5E9</accession>
<dbReference type="KEGG" id="lyd:D7I47_12110"/>
<dbReference type="Gene3D" id="3.40.50.2000">
    <property type="entry name" value="Glycogen Phosphorylase B"/>
    <property type="match status" value="2"/>
</dbReference>